<sequence length="225" mass="25362">MQYEQHLSIIPYLKPGMLKSIRMGDIGSDGSFNQILNMEQVQQARSFKLNSYRDSFPFHTSLRNQEISVRLKNFSESDLNRLIQDSLNYETVEKAVIRNIGIQNEEWMKKYVSKNQAEQGNDGIAIVKGPRFEYEVVVEETNTRRKGLATRATGYAREDYASGGSGGLNNNNQGGSGGNTNSGAQSSSRLVLMNRATWVHNSSSKKPNRHQPIFVSIIKTCYFLI</sequence>
<evidence type="ECO:0000256" key="1">
    <source>
        <dbReference type="SAM" id="MobiDB-lite"/>
    </source>
</evidence>
<dbReference type="Pfam" id="PF05611">
    <property type="entry name" value="DUF780"/>
    <property type="match status" value="1"/>
</dbReference>
<organism evidence="3 4">
    <name type="scientific">Caenorhabditis remanei</name>
    <name type="common">Caenorhabditis vulgaris</name>
    <dbReference type="NCBI Taxonomy" id="31234"/>
    <lineage>
        <taxon>Eukaryota</taxon>
        <taxon>Metazoa</taxon>
        <taxon>Ecdysozoa</taxon>
        <taxon>Nematoda</taxon>
        <taxon>Chromadorea</taxon>
        <taxon>Rhabditida</taxon>
        <taxon>Rhabditina</taxon>
        <taxon>Rhabditomorpha</taxon>
        <taxon>Rhabditoidea</taxon>
        <taxon>Rhabditidae</taxon>
        <taxon>Peloderinae</taxon>
        <taxon>Caenorhabditis</taxon>
    </lineage>
</organism>
<gene>
    <name evidence="3" type="ORF">GCK72_004328</name>
</gene>
<proteinExistence type="predicted"/>
<evidence type="ECO:0000313" key="4">
    <source>
        <dbReference type="Proteomes" id="UP000483820"/>
    </source>
</evidence>
<dbReference type="Proteomes" id="UP000483820">
    <property type="component" value="Chromosome II"/>
</dbReference>
<name>A0A6A5HBW5_CAERE</name>
<dbReference type="AlphaFoldDB" id="A0A6A5HBW5"/>
<comment type="caution">
    <text evidence="3">The sequence shown here is derived from an EMBL/GenBank/DDBJ whole genome shotgun (WGS) entry which is preliminary data.</text>
</comment>
<dbReference type="CTD" id="9804363"/>
<dbReference type="InterPro" id="IPR008498">
    <property type="entry name" value="DUF780_CAE_spp"/>
</dbReference>
<dbReference type="Pfam" id="PF01827">
    <property type="entry name" value="FTH"/>
    <property type="match status" value="1"/>
</dbReference>
<feature type="region of interest" description="Disordered" evidence="1">
    <location>
        <begin position="159"/>
        <end position="186"/>
    </location>
</feature>
<evidence type="ECO:0000259" key="2">
    <source>
        <dbReference type="Pfam" id="PF01827"/>
    </source>
</evidence>
<protein>
    <recommendedName>
        <fullName evidence="2">DUF38 domain-containing protein</fullName>
    </recommendedName>
</protein>
<dbReference type="InterPro" id="IPR002900">
    <property type="entry name" value="DUF38/FTH_CAE_spp"/>
</dbReference>
<feature type="domain" description="DUF38" evidence="2">
    <location>
        <begin position="3"/>
        <end position="98"/>
    </location>
</feature>
<evidence type="ECO:0000313" key="3">
    <source>
        <dbReference type="EMBL" id="KAF1764381.1"/>
    </source>
</evidence>
<dbReference type="EMBL" id="WUAV01000002">
    <property type="protein sequence ID" value="KAF1764381.1"/>
    <property type="molecule type" value="Genomic_DNA"/>
</dbReference>
<dbReference type="KEGG" id="crq:GCK72_004328"/>
<accession>A0A6A5HBW5</accession>
<dbReference type="GeneID" id="9804363"/>
<reference evidence="3 4" key="1">
    <citation type="submission" date="2019-12" db="EMBL/GenBank/DDBJ databases">
        <title>Chromosome-level assembly of the Caenorhabditis remanei genome.</title>
        <authorList>
            <person name="Teterina A.A."/>
            <person name="Willis J.H."/>
            <person name="Phillips P.C."/>
        </authorList>
    </citation>
    <scope>NUCLEOTIDE SEQUENCE [LARGE SCALE GENOMIC DNA]</scope>
    <source>
        <strain evidence="3 4">PX506</strain>
        <tissue evidence="3">Whole organism</tissue>
    </source>
</reference>
<dbReference type="RefSeq" id="XP_053588801.1">
    <property type="nucleotide sequence ID" value="XM_053724607.1"/>
</dbReference>